<dbReference type="AlphaFoldDB" id="A0A1Z5JYH4"/>
<dbReference type="EMBL" id="BDSP01000134">
    <property type="protein sequence ID" value="GAX19085.1"/>
    <property type="molecule type" value="Genomic_DNA"/>
</dbReference>
<keyword evidence="7" id="KW-0132">Cell division</keyword>
<dbReference type="InterPro" id="IPR003874">
    <property type="entry name" value="CDC45"/>
</dbReference>
<evidence type="ECO:0000256" key="2">
    <source>
        <dbReference type="ARBA" id="ARBA00010727"/>
    </source>
</evidence>
<dbReference type="PANTHER" id="PTHR10507:SF0">
    <property type="entry name" value="CELL DIVISION CONTROL PROTEIN 45 HOMOLOG"/>
    <property type="match status" value="1"/>
</dbReference>
<evidence type="ECO:0000256" key="6">
    <source>
        <dbReference type="SAM" id="MobiDB-lite"/>
    </source>
</evidence>
<proteinExistence type="inferred from homology"/>
<organism evidence="7 8">
    <name type="scientific">Fistulifera solaris</name>
    <name type="common">Oleaginous diatom</name>
    <dbReference type="NCBI Taxonomy" id="1519565"/>
    <lineage>
        <taxon>Eukaryota</taxon>
        <taxon>Sar</taxon>
        <taxon>Stramenopiles</taxon>
        <taxon>Ochrophyta</taxon>
        <taxon>Bacillariophyta</taxon>
        <taxon>Bacillariophyceae</taxon>
        <taxon>Bacillariophycidae</taxon>
        <taxon>Naviculales</taxon>
        <taxon>Naviculaceae</taxon>
        <taxon>Fistulifera</taxon>
    </lineage>
</organism>
<accession>A0A1Z5JYH4</accession>
<comment type="subcellular location">
    <subcellularLocation>
        <location evidence="1">Nucleus</location>
    </subcellularLocation>
</comment>
<dbReference type="GO" id="GO:0003688">
    <property type="term" value="F:DNA replication origin binding"/>
    <property type="evidence" value="ECO:0007669"/>
    <property type="project" value="TreeGrafter"/>
</dbReference>
<protein>
    <submittedName>
        <fullName evidence="7">Cell division control protein 45</fullName>
    </submittedName>
</protein>
<feature type="compositionally biased region" description="Acidic residues" evidence="6">
    <location>
        <begin position="140"/>
        <end position="158"/>
    </location>
</feature>
<dbReference type="OrthoDB" id="10258882at2759"/>
<dbReference type="GO" id="GO:0051301">
    <property type="term" value="P:cell division"/>
    <property type="evidence" value="ECO:0007669"/>
    <property type="project" value="UniProtKB-KW"/>
</dbReference>
<gene>
    <name evidence="7" type="ORF">FisN_3Lh021</name>
</gene>
<keyword evidence="5" id="KW-0131">Cell cycle</keyword>
<dbReference type="PANTHER" id="PTHR10507">
    <property type="entry name" value="CDC45-RELATED PROTEIN"/>
    <property type="match status" value="1"/>
</dbReference>
<comment type="similarity">
    <text evidence="2">Belongs to the CDC45 family.</text>
</comment>
<evidence type="ECO:0000256" key="1">
    <source>
        <dbReference type="ARBA" id="ARBA00004123"/>
    </source>
</evidence>
<dbReference type="GO" id="GO:1902977">
    <property type="term" value="P:mitotic DNA replication preinitiation complex assembly"/>
    <property type="evidence" value="ECO:0007669"/>
    <property type="project" value="TreeGrafter"/>
</dbReference>
<dbReference type="GO" id="GO:0000727">
    <property type="term" value="P:double-strand break repair via break-induced replication"/>
    <property type="evidence" value="ECO:0007669"/>
    <property type="project" value="TreeGrafter"/>
</dbReference>
<reference evidence="7 8" key="1">
    <citation type="journal article" date="2015" name="Plant Cell">
        <title>Oil accumulation by the oleaginous diatom Fistulifera solaris as revealed by the genome and transcriptome.</title>
        <authorList>
            <person name="Tanaka T."/>
            <person name="Maeda Y."/>
            <person name="Veluchamy A."/>
            <person name="Tanaka M."/>
            <person name="Abida H."/>
            <person name="Marechal E."/>
            <person name="Bowler C."/>
            <person name="Muto M."/>
            <person name="Sunaga Y."/>
            <person name="Tanaka M."/>
            <person name="Yoshino T."/>
            <person name="Taniguchi T."/>
            <person name="Fukuda Y."/>
            <person name="Nemoto M."/>
            <person name="Matsumoto M."/>
            <person name="Wong P.S."/>
            <person name="Aburatani S."/>
            <person name="Fujibuchi W."/>
        </authorList>
    </citation>
    <scope>NUCLEOTIDE SEQUENCE [LARGE SCALE GENOMIC DNA]</scope>
    <source>
        <strain evidence="7 8">JPCC DA0580</strain>
    </source>
</reference>
<dbReference type="InParanoid" id="A0A1Z5JYH4"/>
<evidence type="ECO:0000256" key="5">
    <source>
        <dbReference type="ARBA" id="ARBA00023306"/>
    </source>
</evidence>
<dbReference type="Proteomes" id="UP000198406">
    <property type="component" value="Unassembled WGS sequence"/>
</dbReference>
<feature type="compositionally biased region" description="Acidic residues" evidence="6">
    <location>
        <begin position="166"/>
        <end position="180"/>
    </location>
</feature>
<dbReference type="GO" id="GO:0031261">
    <property type="term" value="C:DNA replication preinitiation complex"/>
    <property type="evidence" value="ECO:0007669"/>
    <property type="project" value="TreeGrafter"/>
</dbReference>
<name>A0A1Z5JYH4_FISSO</name>
<dbReference type="GO" id="GO:0003682">
    <property type="term" value="F:chromatin binding"/>
    <property type="evidence" value="ECO:0007669"/>
    <property type="project" value="TreeGrafter"/>
</dbReference>
<feature type="region of interest" description="Disordered" evidence="6">
    <location>
        <begin position="126"/>
        <end position="259"/>
    </location>
</feature>
<dbReference type="Pfam" id="PF02724">
    <property type="entry name" value="CDC45"/>
    <property type="match status" value="1"/>
</dbReference>
<evidence type="ECO:0000313" key="7">
    <source>
        <dbReference type="EMBL" id="GAX19085.1"/>
    </source>
</evidence>
<feature type="compositionally biased region" description="Low complexity" evidence="6">
    <location>
        <begin position="239"/>
        <end position="250"/>
    </location>
</feature>
<keyword evidence="3" id="KW-0235">DNA replication</keyword>
<sequence>MKLEIEYWHRGYQQILRDCGQDGSVWILCRPTVDALCAARILSFLLRADHIAHHLLCCTNLEEDLKQASAVATCVVLLHMGAPQNLTKWYQGRQIYVLDPARPVHLANIHANRDIVVFWDIDETEIPSDGENLSGNESSSESEDDDESSEEDDEEEDSSVASSDRDEGEFEYQDENDENAGDPLQQQQEENQEDSDDDDHDDDSSVGRAKKPRREDEEDETESYEKERDTTEAMEETEPTTVPTAESTPALLTPRQWQQDRRQRIERYYSAGSYYGAPAAFVAYQLATQLRFGDHTTLLWLACVGVTDAYWHGRLDLTGYSTLALQLRQACQKLDADDSDDIALRARNTVYAEQLSSNGATGERTKLSLRGTGRVFSQPDYKFFLLRFSSLLDAMMYSDTVSTQLQLYRPAGMNKLKELLAKMGFPLTECQQPYAFMKPALRRMLASKLQEYAEEYGLENLEYTSFLRITGYQSVLSAADAAHAAAALLDFGSDKDDMFNRALDALQSNAPPRVMDLQNEDNLVNGGSLTGNPLGYGLHLAMKLQKKIFAAAASLMERNAITSLAHFRYAYVGDESVLAKPAVLTRLAQYLFQLHRVNGKWVGRPLILLAKDDDFYTVAGYEYTEKAGDWVRNRWGQHFALAAQSMTGTFSFGHDSHVIRVGSDDVQRFLEQLHYLMDSA</sequence>
<comment type="caution">
    <text evidence="7">The sequence shown here is derived from an EMBL/GenBank/DDBJ whole genome shotgun (WGS) entry which is preliminary data.</text>
</comment>
<evidence type="ECO:0000256" key="3">
    <source>
        <dbReference type="ARBA" id="ARBA00022705"/>
    </source>
</evidence>
<dbReference type="GO" id="GO:0006270">
    <property type="term" value="P:DNA replication initiation"/>
    <property type="evidence" value="ECO:0007669"/>
    <property type="project" value="InterPro"/>
</dbReference>
<evidence type="ECO:0000313" key="8">
    <source>
        <dbReference type="Proteomes" id="UP000198406"/>
    </source>
</evidence>
<dbReference type="GO" id="GO:0003697">
    <property type="term" value="F:single-stranded DNA binding"/>
    <property type="evidence" value="ECO:0007669"/>
    <property type="project" value="TreeGrafter"/>
</dbReference>
<feature type="compositionally biased region" description="Acidic residues" evidence="6">
    <location>
        <begin position="190"/>
        <end position="204"/>
    </location>
</feature>
<keyword evidence="4" id="KW-0539">Nucleus</keyword>
<evidence type="ECO:0000256" key="4">
    <source>
        <dbReference type="ARBA" id="ARBA00023242"/>
    </source>
</evidence>
<keyword evidence="8" id="KW-1185">Reference proteome</keyword>